<evidence type="ECO:0000259" key="1">
    <source>
        <dbReference type="Pfam" id="PF09924"/>
    </source>
</evidence>
<dbReference type="PANTHER" id="PTHR41373">
    <property type="entry name" value="DUF2156 DOMAIN-CONTAINING PROTEIN"/>
    <property type="match status" value="1"/>
</dbReference>
<organism evidence="2 3">
    <name type="scientific">Treponema bryantii</name>
    <dbReference type="NCBI Taxonomy" id="163"/>
    <lineage>
        <taxon>Bacteria</taxon>
        <taxon>Pseudomonadati</taxon>
        <taxon>Spirochaetota</taxon>
        <taxon>Spirochaetia</taxon>
        <taxon>Spirochaetales</taxon>
        <taxon>Treponemataceae</taxon>
        <taxon>Treponema</taxon>
    </lineage>
</organism>
<dbReference type="RefSeq" id="WP_074644150.1">
    <property type="nucleotide sequence ID" value="NZ_FOFU01000006.1"/>
</dbReference>
<reference evidence="2 3" key="1">
    <citation type="submission" date="2016-10" db="EMBL/GenBank/DDBJ databases">
        <authorList>
            <person name="de Groot N.N."/>
        </authorList>
    </citation>
    <scope>NUCLEOTIDE SEQUENCE [LARGE SCALE GENOMIC DNA]</scope>
    <source>
        <strain evidence="2 3">B25</strain>
    </source>
</reference>
<sequence length="308" mass="35617">MYMNLLDFEYLRNNLDTSNLYGSDSCIANLFLLQTKYNTELKIKNGILIRYYYGDENRTGYGFPIPIKSADKSENWLSDAINVLIDDAHSQNRPLSFCILTQEQKNQLDACFATDFPHLSADWKTNRDDCDYVYLRENLAELPGSHYQKKRNHISRFKRTYGENWEFKAFPENDIAADILQVSHKWFAEKHGESDQILQLEQQSIELALENAELLGLRGGVLYINGEPAAMTLAAPISDDVIDVIYEKSFGEFEKNGAYAVINQQFARRCQDFLYINREEDMGVEGLRKAKLSYKPTMILEKFYGIIE</sequence>
<name>A0A1H9H8N5_9SPIR</name>
<dbReference type="Pfam" id="PF09924">
    <property type="entry name" value="LPG_synthase_C"/>
    <property type="match status" value="1"/>
</dbReference>
<evidence type="ECO:0000313" key="2">
    <source>
        <dbReference type="EMBL" id="SEQ58695.1"/>
    </source>
</evidence>
<evidence type="ECO:0000313" key="3">
    <source>
        <dbReference type="Proteomes" id="UP000182360"/>
    </source>
</evidence>
<dbReference type="InterPro" id="IPR016181">
    <property type="entry name" value="Acyl_CoA_acyltransferase"/>
</dbReference>
<dbReference type="AlphaFoldDB" id="A0A1H9H8N5"/>
<dbReference type="OrthoDB" id="9765580at2"/>
<dbReference type="PANTHER" id="PTHR41373:SF1">
    <property type="entry name" value="PHOSPHATIDYLGLYCEROL LYSYLTRANSFERASE C-TERMINAL DOMAIN-CONTAINING PROTEIN"/>
    <property type="match status" value="1"/>
</dbReference>
<keyword evidence="3" id="KW-1185">Reference proteome</keyword>
<dbReference type="Gene3D" id="3.40.630.30">
    <property type="match status" value="1"/>
</dbReference>
<dbReference type="PIRSF" id="PIRSF018688">
    <property type="entry name" value="UCP018688"/>
    <property type="match status" value="1"/>
</dbReference>
<gene>
    <name evidence="2" type="ORF">SAMN04487977_10692</name>
</gene>
<protein>
    <recommendedName>
        <fullName evidence="1">Phosphatidylglycerol lysyltransferase C-terminal domain-containing protein</fullName>
    </recommendedName>
</protein>
<proteinExistence type="predicted"/>
<dbReference type="Proteomes" id="UP000182360">
    <property type="component" value="Unassembled WGS sequence"/>
</dbReference>
<feature type="domain" description="Phosphatidylglycerol lysyltransferase C-terminal" evidence="1">
    <location>
        <begin position="19"/>
        <end position="303"/>
    </location>
</feature>
<dbReference type="InterPro" id="IPR016732">
    <property type="entry name" value="UCP018688"/>
</dbReference>
<dbReference type="SUPFAM" id="SSF55729">
    <property type="entry name" value="Acyl-CoA N-acyltransferases (Nat)"/>
    <property type="match status" value="2"/>
</dbReference>
<accession>A0A1H9H8N5</accession>
<dbReference type="InterPro" id="IPR024320">
    <property type="entry name" value="LPG_synthase_C"/>
</dbReference>
<dbReference type="EMBL" id="FOFU01000006">
    <property type="protein sequence ID" value="SEQ58695.1"/>
    <property type="molecule type" value="Genomic_DNA"/>
</dbReference>